<organism evidence="1 2">
    <name type="scientific">Trifolium pratense</name>
    <name type="common">Red clover</name>
    <dbReference type="NCBI Taxonomy" id="57577"/>
    <lineage>
        <taxon>Eukaryota</taxon>
        <taxon>Viridiplantae</taxon>
        <taxon>Streptophyta</taxon>
        <taxon>Embryophyta</taxon>
        <taxon>Tracheophyta</taxon>
        <taxon>Spermatophyta</taxon>
        <taxon>Magnoliopsida</taxon>
        <taxon>eudicotyledons</taxon>
        <taxon>Gunneridae</taxon>
        <taxon>Pentapetalae</taxon>
        <taxon>rosids</taxon>
        <taxon>fabids</taxon>
        <taxon>Fabales</taxon>
        <taxon>Fabaceae</taxon>
        <taxon>Papilionoideae</taxon>
        <taxon>50 kb inversion clade</taxon>
        <taxon>NPAAA clade</taxon>
        <taxon>Hologalegina</taxon>
        <taxon>IRL clade</taxon>
        <taxon>Trifolieae</taxon>
        <taxon>Trifolium</taxon>
    </lineage>
</organism>
<gene>
    <name evidence="1" type="ORF">L195_g056528</name>
</gene>
<sequence>MVAAGREIAAREERTHV</sequence>
<accession>A0A2K3KS51</accession>
<name>A0A2K3KS51_TRIPR</name>
<dbReference type="Proteomes" id="UP000236291">
    <property type="component" value="Unassembled WGS sequence"/>
</dbReference>
<proteinExistence type="predicted"/>
<evidence type="ECO:0000313" key="1">
    <source>
        <dbReference type="EMBL" id="PNX69093.1"/>
    </source>
</evidence>
<evidence type="ECO:0000313" key="2">
    <source>
        <dbReference type="Proteomes" id="UP000236291"/>
    </source>
</evidence>
<reference evidence="1 2" key="2">
    <citation type="journal article" date="2017" name="Front. Plant Sci.">
        <title>Gene Classification and Mining of Molecular Markers Useful in Red Clover (Trifolium pratense) Breeding.</title>
        <authorList>
            <person name="Istvanek J."/>
            <person name="Dluhosova J."/>
            <person name="Dluhos P."/>
            <person name="Patkova L."/>
            <person name="Nedelnik J."/>
            <person name="Repkova J."/>
        </authorList>
    </citation>
    <scope>NUCLEOTIDE SEQUENCE [LARGE SCALE GENOMIC DNA]</scope>
    <source>
        <strain evidence="2">cv. Tatra</strain>
        <tissue evidence="1">Young leaves</tissue>
    </source>
</reference>
<protein>
    <submittedName>
        <fullName evidence="1">Uncharacterized protein</fullName>
    </submittedName>
</protein>
<dbReference type="EMBL" id="ASHM01107554">
    <property type="protein sequence ID" value="PNX69093.1"/>
    <property type="molecule type" value="Genomic_DNA"/>
</dbReference>
<dbReference type="AlphaFoldDB" id="A0A2K3KS51"/>
<comment type="caution">
    <text evidence="1">The sequence shown here is derived from an EMBL/GenBank/DDBJ whole genome shotgun (WGS) entry which is preliminary data.</text>
</comment>
<reference evidence="1 2" key="1">
    <citation type="journal article" date="2014" name="Am. J. Bot.">
        <title>Genome assembly and annotation for red clover (Trifolium pratense; Fabaceae).</title>
        <authorList>
            <person name="Istvanek J."/>
            <person name="Jaros M."/>
            <person name="Krenek A."/>
            <person name="Repkova J."/>
        </authorList>
    </citation>
    <scope>NUCLEOTIDE SEQUENCE [LARGE SCALE GENOMIC DNA]</scope>
    <source>
        <strain evidence="2">cv. Tatra</strain>
        <tissue evidence="1">Young leaves</tissue>
    </source>
</reference>
<feature type="non-terminal residue" evidence="1">
    <location>
        <position position="17"/>
    </location>
</feature>